<dbReference type="AlphaFoldDB" id="A0A6J7SA92"/>
<proteinExistence type="predicted"/>
<gene>
    <name evidence="1" type="ORF">UFOPK4209_00567</name>
</gene>
<reference evidence="1" key="1">
    <citation type="submission" date="2020-05" db="EMBL/GenBank/DDBJ databases">
        <authorList>
            <person name="Chiriac C."/>
            <person name="Salcher M."/>
            <person name="Ghai R."/>
            <person name="Kavagutti S V."/>
        </authorList>
    </citation>
    <scope>NUCLEOTIDE SEQUENCE</scope>
</reference>
<protein>
    <submittedName>
        <fullName evidence="1">Unannotated protein</fullName>
    </submittedName>
</protein>
<organism evidence="1">
    <name type="scientific">freshwater metagenome</name>
    <dbReference type="NCBI Taxonomy" id="449393"/>
    <lineage>
        <taxon>unclassified sequences</taxon>
        <taxon>metagenomes</taxon>
        <taxon>ecological metagenomes</taxon>
    </lineage>
</organism>
<evidence type="ECO:0000313" key="1">
    <source>
        <dbReference type="EMBL" id="CAB5037300.1"/>
    </source>
</evidence>
<sequence>MATGMPSKRHFAVPSVMTERKALFRKVKVFLEIGNFPIFSGVISRTFSPAGVTTPQATVGFQTVPPLASAA</sequence>
<accession>A0A6J7SA92</accession>
<name>A0A6J7SA92_9ZZZZ</name>
<dbReference type="EMBL" id="CAFBPY010000071">
    <property type="protein sequence ID" value="CAB5037300.1"/>
    <property type="molecule type" value="Genomic_DNA"/>
</dbReference>